<dbReference type="InterPro" id="IPR007419">
    <property type="entry name" value="BFD-like_2Fe2S-bd_dom"/>
</dbReference>
<comment type="cofactor">
    <cofactor evidence="1 15">
        <name>FAD</name>
        <dbReference type="ChEBI" id="CHEBI:57692"/>
    </cofactor>
</comment>
<evidence type="ECO:0000256" key="12">
    <source>
        <dbReference type="ARBA" id="ARBA00023014"/>
    </source>
</evidence>
<dbReference type="InterPro" id="IPR052034">
    <property type="entry name" value="NasD-like"/>
</dbReference>
<dbReference type="GO" id="GO:0051537">
    <property type="term" value="F:2 iron, 2 sulfur cluster binding"/>
    <property type="evidence" value="ECO:0007669"/>
    <property type="project" value="UniProtKB-KW"/>
</dbReference>
<feature type="binding site" evidence="16">
    <location>
        <position position="641"/>
    </location>
    <ligand>
        <name>[4Fe-4S] cluster</name>
        <dbReference type="ChEBI" id="CHEBI:49883"/>
    </ligand>
</feature>
<evidence type="ECO:0000259" key="19">
    <source>
        <dbReference type="Pfam" id="PF04324"/>
    </source>
</evidence>
<keyword evidence="13 15" id="KW-0534">Nitrate assimilation</keyword>
<dbReference type="AlphaFoldDB" id="X0PEA1"/>
<evidence type="ECO:0000256" key="15">
    <source>
        <dbReference type="PIRNR" id="PIRNR037149"/>
    </source>
</evidence>
<dbReference type="NCBIfam" id="TIGR02374">
    <property type="entry name" value="nitri_red_nirB"/>
    <property type="match status" value="1"/>
</dbReference>
<dbReference type="InterPro" id="IPR023753">
    <property type="entry name" value="FAD/NAD-binding_dom"/>
</dbReference>
<keyword evidence="23" id="KW-1185">Reference proteome</keyword>
<evidence type="ECO:0000259" key="21">
    <source>
        <dbReference type="Pfam" id="PF18267"/>
    </source>
</evidence>
<dbReference type="PANTHER" id="PTHR43809:SF1">
    <property type="entry name" value="NITRITE REDUCTASE (NADH) LARGE SUBUNIT"/>
    <property type="match status" value="1"/>
</dbReference>
<gene>
    <name evidence="22" type="ORF">FC83_GL000828</name>
</gene>
<dbReference type="InterPro" id="IPR017121">
    <property type="entry name" value="Nitrite_Rdtase_lsu"/>
</dbReference>
<dbReference type="Pfam" id="PF18267">
    <property type="entry name" value="Rubredoxin_C"/>
    <property type="match status" value="1"/>
</dbReference>
<dbReference type="InterPro" id="IPR006066">
    <property type="entry name" value="NO2/SO3_Rdtase_FeS/sirohaem_BS"/>
</dbReference>
<evidence type="ECO:0000256" key="8">
    <source>
        <dbReference type="ARBA" id="ARBA00022723"/>
    </source>
</evidence>
<dbReference type="GO" id="GO:0050661">
    <property type="term" value="F:NADP binding"/>
    <property type="evidence" value="ECO:0007669"/>
    <property type="project" value="UniProtKB-UniRule"/>
</dbReference>
<dbReference type="Gene3D" id="1.10.10.1100">
    <property type="entry name" value="BFD-like [2Fe-2S]-binding domain"/>
    <property type="match status" value="1"/>
</dbReference>
<dbReference type="UniPathway" id="UPA00653"/>
<dbReference type="InterPro" id="IPR036136">
    <property type="entry name" value="Nit/Sulf_reduc_fer-like_dom_sf"/>
</dbReference>
<dbReference type="GO" id="GO:0020037">
    <property type="term" value="F:heme binding"/>
    <property type="evidence" value="ECO:0007669"/>
    <property type="project" value="InterPro"/>
</dbReference>
<dbReference type="Gene3D" id="3.30.413.10">
    <property type="entry name" value="Sulfite Reductase Hemoprotein, domain 1"/>
    <property type="match status" value="1"/>
</dbReference>
<accession>X0PEA1</accession>
<dbReference type="Pfam" id="PF01077">
    <property type="entry name" value="NIR_SIR"/>
    <property type="match status" value="1"/>
</dbReference>
<evidence type="ECO:0000259" key="20">
    <source>
        <dbReference type="Pfam" id="PF07992"/>
    </source>
</evidence>
<dbReference type="PRINTS" id="PR00397">
    <property type="entry name" value="SIROHAEM"/>
</dbReference>
<keyword evidence="7" id="KW-0001">2Fe-2S</keyword>
<keyword evidence="8 16" id="KW-0479">Metal-binding</keyword>
<evidence type="ECO:0000313" key="23">
    <source>
        <dbReference type="Proteomes" id="UP000051236"/>
    </source>
</evidence>
<name>X0PEA1_9LACO</name>
<dbReference type="RefSeq" id="WP_035452392.1">
    <property type="nucleotide sequence ID" value="NZ_AZGA01000011.1"/>
</dbReference>
<evidence type="ECO:0000256" key="14">
    <source>
        <dbReference type="ARBA" id="ARBA00034078"/>
    </source>
</evidence>
<evidence type="ECO:0000259" key="17">
    <source>
        <dbReference type="Pfam" id="PF01077"/>
    </source>
</evidence>
<dbReference type="InterPro" id="IPR005117">
    <property type="entry name" value="NiRdtase/SiRdtase_haem-b_fer"/>
</dbReference>
<dbReference type="Gene3D" id="3.30.390.30">
    <property type="match status" value="1"/>
</dbReference>
<evidence type="ECO:0000259" key="18">
    <source>
        <dbReference type="Pfam" id="PF03460"/>
    </source>
</evidence>
<dbReference type="PANTHER" id="PTHR43809">
    <property type="entry name" value="NITRITE REDUCTASE (NADH) LARGE SUBUNIT"/>
    <property type="match status" value="1"/>
</dbReference>
<feature type="binding site" evidence="16">
    <location>
        <position position="675"/>
    </location>
    <ligand>
        <name>[4Fe-4S] cluster</name>
        <dbReference type="ChEBI" id="CHEBI:49883"/>
    </ligand>
</feature>
<dbReference type="GO" id="GO:0098809">
    <property type="term" value="F:nitrite reductase activity"/>
    <property type="evidence" value="ECO:0007669"/>
    <property type="project" value="InterPro"/>
</dbReference>
<dbReference type="EMBL" id="AZGA01000011">
    <property type="protein sequence ID" value="KRM35801.1"/>
    <property type="molecule type" value="Genomic_DNA"/>
</dbReference>
<keyword evidence="4 16" id="KW-0004">4Fe-4S</keyword>
<evidence type="ECO:0000256" key="3">
    <source>
        <dbReference type="ARBA" id="ARBA00010429"/>
    </source>
</evidence>
<dbReference type="SUPFAM" id="SSF51905">
    <property type="entry name" value="FAD/NAD(P)-binding domain"/>
    <property type="match status" value="2"/>
</dbReference>
<dbReference type="SUPFAM" id="SSF56014">
    <property type="entry name" value="Nitrite and sulphite reductase 4Fe-4S domain-like"/>
    <property type="match status" value="1"/>
</dbReference>
<comment type="pathway">
    <text evidence="2">Nitrogen metabolism; nitrate reduction (assimilation).</text>
</comment>
<evidence type="ECO:0000256" key="11">
    <source>
        <dbReference type="ARBA" id="ARBA00023004"/>
    </source>
</evidence>
<organism evidence="22 23">
    <name type="scientific">Agrilactobacillus composti DSM 18527 = JCM 14202</name>
    <dbReference type="NCBI Taxonomy" id="1423734"/>
    <lineage>
        <taxon>Bacteria</taxon>
        <taxon>Bacillati</taxon>
        <taxon>Bacillota</taxon>
        <taxon>Bacilli</taxon>
        <taxon>Lactobacillales</taxon>
        <taxon>Lactobacillaceae</taxon>
        <taxon>Agrilactobacillus</taxon>
    </lineage>
</organism>
<dbReference type="PRINTS" id="PR00411">
    <property type="entry name" value="PNDRDTASEI"/>
</dbReference>
<feature type="domain" description="FAD/NAD(P)-binding" evidence="20">
    <location>
        <begin position="4"/>
        <end position="286"/>
    </location>
</feature>
<evidence type="ECO:0000256" key="6">
    <source>
        <dbReference type="ARBA" id="ARBA00022630"/>
    </source>
</evidence>
<dbReference type="Pfam" id="PF03460">
    <property type="entry name" value="NIR_SIR_ferr"/>
    <property type="match status" value="1"/>
</dbReference>
<feature type="domain" description="NADH-rubredoxin oxidoreductase C-terminal" evidence="21">
    <location>
        <begin position="321"/>
        <end position="385"/>
    </location>
</feature>
<keyword evidence="5 16" id="KW-0349">Heme</keyword>
<reference evidence="22 23" key="1">
    <citation type="journal article" date="2015" name="Genome Announc.">
        <title>Expanding the biotechnology potential of lactobacilli through comparative genomics of 213 strains and associated genera.</title>
        <authorList>
            <person name="Sun Z."/>
            <person name="Harris H.M."/>
            <person name="McCann A."/>
            <person name="Guo C."/>
            <person name="Argimon S."/>
            <person name="Zhang W."/>
            <person name="Yang X."/>
            <person name="Jeffery I.B."/>
            <person name="Cooney J.C."/>
            <person name="Kagawa T.F."/>
            <person name="Liu W."/>
            <person name="Song Y."/>
            <person name="Salvetti E."/>
            <person name="Wrobel A."/>
            <person name="Rasinkangas P."/>
            <person name="Parkhill J."/>
            <person name="Rea M.C."/>
            <person name="O'Sullivan O."/>
            <person name="Ritari J."/>
            <person name="Douillard F.P."/>
            <person name="Paul Ross R."/>
            <person name="Yang R."/>
            <person name="Briner A.E."/>
            <person name="Felis G.E."/>
            <person name="de Vos W.M."/>
            <person name="Barrangou R."/>
            <person name="Klaenhammer T.R."/>
            <person name="Caufield P.W."/>
            <person name="Cui Y."/>
            <person name="Zhang H."/>
            <person name="O'Toole P.W."/>
        </authorList>
    </citation>
    <scope>NUCLEOTIDE SEQUENCE [LARGE SCALE GENOMIC DNA]</scope>
    <source>
        <strain evidence="22 23">DSM 18527</strain>
    </source>
</reference>
<evidence type="ECO:0000256" key="5">
    <source>
        <dbReference type="ARBA" id="ARBA00022617"/>
    </source>
</evidence>
<dbReference type="InterPro" id="IPR041854">
    <property type="entry name" value="BFD-like_2Fe2S-bd_dom_sf"/>
</dbReference>
<dbReference type="InterPro" id="IPR045854">
    <property type="entry name" value="NO2/SO3_Rdtase_4Fe4S_sf"/>
</dbReference>
<evidence type="ECO:0000256" key="1">
    <source>
        <dbReference type="ARBA" id="ARBA00001974"/>
    </source>
</evidence>
<dbReference type="Gene3D" id="3.50.50.60">
    <property type="entry name" value="FAD/NAD(P)-binding domain"/>
    <property type="match status" value="2"/>
</dbReference>
<keyword evidence="6 15" id="KW-0285">Flavoprotein</keyword>
<evidence type="ECO:0000256" key="9">
    <source>
        <dbReference type="ARBA" id="ARBA00022827"/>
    </source>
</evidence>
<dbReference type="PIRSF" id="PIRSF037149">
    <property type="entry name" value="NirB"/>
    <property type="match status" value="1"/>
</dbReference>
<keyword evidence="11 16" id="KW-0408">Iron</keyword>
<feature type="domain" description="Nitrite/sulphite reductase 4Fe-4S" evidence="17">
    <location>
        <begin position="628"/>
        <end position="763"/>
    </location>
</feature>
<keyword evidence="12 16" id="KW-0411">Iron-sulfur</keyword>
<dbReference type="GO" id="GO:0042128">
    <property type="term" value="P:nitrate assimilation"/>
    <property type="evidence" value="ECO:0007669"/>
    <property type="project" value="UniProtKB-UniRule"/>
</dbReference>
<feature type="binding site" evidence="16">
    <location>
        <position position="679"/>
    </location>
    <ligand>
        <name>[4Fe-4S] cluster</name>
        <dbReference type="ChEBI" id="CHEBI:49883"/>
    </ligand>
</feature>
<keyword evidence="10" id="KW-0560">Oxidoreductase</keyword>
<dbReference type="GO" id="GO:0046872">
    <property type="term" value="F:metal ion binding"/>
    <property type="evidence" value="ECO:0007669"/>
    <property type="project" value="UniProtKB-KW"/>
</dbReference>
<comment type="cofactor">
    <cofactor evidence="16">
        <name>siroheme</name>
        <dbReference type="ChEBI" id="CHEBI:60052"/>
    </cofactor>
    <text evidence="16">Binds 1 siroheme per subunit.</text>
</comment>
<dbReference type="GO" id="GO:0051539">
    <property type="term" value="F:4 iron, 4 sulfur cluster binding"/>
    <property type="evidence" value="ECO:0007669"/>
    <property type="project" value="UniProtKB-KW"/>
</dbReference>
<feature type="binding site" description="axial binding residue" evidence="16">
    <location>
        <position position="679"/>
    </location>
    <ligand>
        <name>siroheme</name>
        <dbReference type="ChEBI" id="CHEBI:60052"/>
    </ligand>
    <ligandPart>
        <name>Fe</name>
        <dbReference type="ChEBI" id="CHEBI:18248"/>
    </ligandPart>
</feature>
<evidence type="ECO:0000256" key="4">
    <source>
        <dbReference type="ARBA" id="ARBA00022485"/>
    </source>
</evidence>
<dbReference type="SUPFAM" id="SSF55124">
    <property type="entry name" value="Nitrite/Sulfite reductase N-terminal domain-like"/>
    <property type="match status" value="1"/>
</dbReference>
<proteinExistence type="inferred from homology"/>
<evidence type="ECO:0000256" key="16">
    <source>
        <dbReference type="PIRSR" id="PIRSR037149-1"/>
    </source>
</evidence>
<dbReference type="InterPro" id="IPR041575">
    <property type="entry name" value="Rubredoxin_C"/>
</dbReference>
<dbReference type="OrthoDB" id="9792592at2"/>
<dbReference type="InterPro" id="IPR006067">
    <property type="entry name" value="NO2/SO3_Rdtase_4Fe4S_dom"/>
</dbReference>
<feature type="domain" description="Nitrite/Sulfite reductase ferredoxin-like" evidence="18">
    <location>
        <begin position="554"/>
        <end position="617"/>
    </location>
</feature>
<dbReference type="Pfam" id="PF07992">
    <property type="entry name" value="Pyr_redox_2"/>
    <property type="match status" value="1"/>
</dbReference>
<evidence type="ECO:0000313" key="22">
    <source>
        <dbReference type="EMBL" id="KRM35801.1"/>
    </source>
</evidence>
<dbReference type="CDD" id="cd19944">
    <property type="entry name" value="NirB_Fer2_BFD-like_2"/>
    <property type="match status" value="1"/>
</dbReference>
<evidence type="ECO:0000256" key="10">
    <source>
        <dbReference type="ARBA" id="ARBA00023002"/>
    </source>
</evidence>
<evidence type="ECO:0000256" key="7">
    <source>
        <dbReference type="ARBA" id="ARBA00022714"/>
    </source>
</evidence>
<dbReference type="GO" id="GO:0050660">
    <property type="term" value="F:flavin adenine dinucleotide binding"/>
    <property type="evidence" value="ECO:0007669"/>
    <property type="project" value="UniProtKB-UniRule"/>
</dbReference>
<comment type="cofactor">
    <cofactor evidence="14">
        <name>[2Fe-2S] cluster</name>
        <dbReference type="ChEBI" id="CHEBI:190135"/>
    </cofactor>
</comment>
<evidence type="ECO:0000256" key="13">
    <source>
        <dbReference type="ARBA" id="ARBA00023063"/>
    </source>
</evidence>
<dbReference type="Pfam" id="PF04324">
    <property type="entry name" value="Fer2_BFD"/>
    <property type="match status" value="2"/>
</dbReference>
<feature type="domain" description="BFD-like [2Fe-2S]-binding" evidence="19">
    <location>
        <begin position="480"/>
        <end position="530"/>
    </location>
</feature>
<dbReference type="InterPro" id="IPR012744">
    <property type="entry name" value="Nitri_red_NirB"/>
</dbReference>
<comment type="cofactor">
    <cofactor evidence="16">
        <name>[4Fe-4S] cluster</name>
        <dbReference type="ChEBI" id="CHEBI:49883"/>
    </cofactor>
    <text evidence="16">Binds 1 [4Fe-4S] cluster per subunit.</text>
</comment>
<dbReference type="PRINTS" id="PR00368">
    <property type="entry name" value="FADPNR"/>
</dbReference>
<evidence type="ECO:0000256" key="2">
    <source>
        <dbReference type="ARBA" id="ARBA00005096"/>
    </source>
</evidence>
<dbReference type="CDD" id="cd19943">
    <property type="entry name" value="NirB_Fer2_BFD-like_1"/>
    <property type="match status" value="1"/>
</dbReference>
<dbReference type="PATRIC" id="fig|1423734.3.peg.837"/>
<protein>
    <submittedName>
        <fullName evidence="22">Uncharacterized protein</fullName>
    </submittedName>
</protein>
<dbReference type="Proteomes" id="UP000051236">
    <property type="component" value="Unassembled WGS sequence"/>
</dbReference>
<comment type="caution">
    <text evidence="22">The sequence shown here is derived from an EMBL/GenBank/DDBJ whole genome shotgun (WGS) entry which is preliminary data.</text>
</comment>
<feature type="binding site" evidence="16">
    <location>
        <position position="635"/>
    </location>
    <ligand>
        <name>[4Fe-4S] cluster</name>
        <dbReference type="ChEBI" id="CHEBI:49883"/>
    </ligand>
</feature>
<comment type="similarity">
    <text evidence="3">Belongs to the nitrite and sulfite reductase 4Fe-4S domain family.</text>
</comment>
<sequence length="818" mass="89498">MAEKLVVIGNGMAGVRAVDNILRANPDLFEITVIGAENYPGYNRILLSEVLEKEMDWPDIITNDYDWYAENHINLINDNPATAIDPVKQVVTTRSGTVFSYDKLILATGSMPFILPVPGHDLKNVVAFRSIEDGKYMQQMAANGANIAVIGGGLLGLEAAVGLVDQGATVSVIELAPWLMATQLDETAGKMLQRDLEARGLKFYLGKRTKSILGDDKGQVAGLAFDDGQQLDVTMVVMSLGIRPETTLAKTAGLNVARGITVDSFMRTSDNNIFAIGECTEFEDQLVGTVAPSYAQAKIVADVLCGEPTQPFCPVLETIELKVPGIDLISAGHIKEDGDVRSIIAQDGVNHAYKRIFVKDGIVCGEILYGDVSDGNRYFSMIKRQDEIAQYQATGLLLKEGGSDSTEDLASMPLDEIVCGCNGVSKGTILDAIRAEQLTSVTGVGKVTRAGTSCGKCKPTIEALLQLELGDKAQAMTETMCPCTDLGYDEIITAIKANHWLTSAAVRRGLNWRTEEGCDKCRPALNYYLNMLFPTEHQEEITARWANERYLANIQKDGTFSVIPRMAGGKTSPEQLIKIAKVAEKFHVPMIKVVNAQRIGLYGIRKEDLPKVWHDLDMDSGEAYEKTATREVKACVGQDWCRFGTIDSAGLAEKIDRNYVGIDTPHKVKLGVAGCPRNCAEVLTKDFGVIGIEGGYQLYIGGNNGTQVVEASLLTTVKTEAEVLTYFGAYLQWYREHAHYGQRTFKVVQKTGVENVIAMLKDDSQRNAYLERLAIAKAAYQDYRHGLAPWQARLQDEENLQALYTVVDITGQTVKEGV</sequence>
<keyword evidence="9 15" id="KW-0274">FAD</keyword>
<dbReference type="eggNOG" id="COG1251">
    <property type="taxonomic scope" value="Bacteria"/>
</dbReference>
<dbReference type="InterPro" id="IPR036188">
    <property type="entry name" value="FAD/NAD-bd_sf"/>
</dbReference>
<dbReference type="STRING" id="1423734.FC83_GL000828"/>
<dbReference type="InterPro" id="IPR016156">
    <property type="entry name" value="FAD/NAD-linked_Rdtase_dimer_sf"/>
</dbReference>
<feature type="domain" description="BFD-like [2Fe-2S]-binding" evidence="19">
    <location>
        <begin position="417"/>
        <end position="466"/>
    </location>
</feature>